<reference evidence="1" key="1">
    <citation type="submission" date="2014-09" db="EMBL/GenBank/DDBJ databases">
        <authorList>
            <person name="Magalhaes I.L.F."/>
            <person name="Oliveira U."/>
            <person name="Santos F.R."/>
            <person name="Vidigal T.H.D.A."/>
            <person name="Brescovit A.D."/>
            <person name="Santos A.J."/>
        </authorList>
    </citation>
    <scope>NUCLEOTIDE SEQUENCE</scope>
    <source>
        <tissue evidence="1">Shoot tissue taken approximately 20 cm above the soil surface</tissue>
    </source>
</reference>
<sequence length="216" mass="25299">MAKGQWVISYCLKEDGFPKLLWETLFKQGYTKRLEYVAGEHRMHGTLTCEMELTVFDCVAHPEWAPWKLRTLGTSLKDTYQILALHHHCQEHEELVSDMVMRYFPVSDTSHNSWIDRMSSLEGAMSTEGPTAIAMARCLNTLDSMYRNLAFHYHFTAWRVEVAKHRERALCCQLGQAHTQENMTRRRAAETMRAWKESENEYIEEINKAFTKCREA</sequence>
<name>A0A0A9EVL7_ARUDO</name>
<reference evidence="1" key="2">
    <citation type="journal article" date="2015" name="Data Brief">
        <title>Shoot transcriptome of the giant reed, Arundo donax.</title>
        <authorList>
            <person name="Barrero R.A."/>
            <person name="Guerrero F.D."/>
            <person name="Moolhuijzen P."/>
            <person name="Goolsby J.A."/>
            <person name="Tidwell J."/>
            <person name="Bellgard S.E."/>
            <person name="Bellgard M.I."/>
        </authorList>
    </citation>
    <scope>NUCLEOTIDE SEQUENCE</scope>
    <source>
        <tissue evidence="1">Shoot tissue taken approximately 20 cm above the soil surface</tissue>
    </source>
</reference>
<dbReference type="EMBL" id="GBRH01193091">
    <property type="protein sequence ID" value="JAE04805.1"/>
    <property type="molecule type" value="Transcribed_RNA"/>
</dbReference>
<dbReference type="AlphaFoldDB" id="A0A0A9EVL7"/>
<accession>A0A0A9EVL7</accession>
<proteinExistence type="predicted"/>
<organism evidence="1">
    <name type="scientific">Arundo donax</name>
    <name type="common">Giant reed</name>
    <name type="synonym">Donax arundinaceus</name>
    <dbReference type="NCBI Taxonomy" id="35708"/>
    <lineage>
        <taxon>Eukaryota</taxon>
        <taxon>Viridiplantae</taxon>
        <taxon>Streptophyta</taxon>
        <taxon>Embryophyta</taxon>
        <taxon>Tracheophyta</taxon>
        <taxon>Spermatophyta</taxon>
        <taxon>Magnoliopsida</taxon>
        <taxon>Liliopsida</taxon>
        <taxon>Poales</taxon>
        <taxon>Poaceae</taxon>
        <taxon>PACMAD clade</taxon>
        <taxon>Arundinoideae</taxon>
        <taxon>Arundineae</taxon>
        <taxon>Arundo</taxon>
    </lineage>
</organism>
<evidence type="ECO:0000313" key="1">
    <source>
        <dbReference type="EMBL" id="JAE04805.1"/>
    </source>
</evidence>
<protein>
    <submittedName>
        <fullName evidence="1">Uncharacterized protein</fullName>
    </submittedName>
</protein>